<sequence length="500" mass="54321">MGMLQSQPDQVEEDQAAVAAAEVVNEMVGSPSEPSSPLSSSRPKEVGSSESLRGTSESAVGQRFRSPPESRPEASFFSDDGARGTDDDDGGARGSSSSGNATGSANDADCGGDGGGGGSSSSSSSIPAGREKRAQPVDPRVTNLHHFHSYVAFEEFVAAGEFTKAKRWKKNCLFGKVERHRWQRAGQEEELAVVKIMDSKAVDKCSETEPNDRRAFCGGMGADEDALNEIGVYIYLRQQADSCQYLLKMLGVFRDETRTWLVLENCDGGDLLDCVERRRDECGGTLGEALLKSYVWQLLKAVEYLHEHNIGHRDISLENLLLRQGELRLMDFGQAVLLRGADGNGTELRYFRLCGKDYYRAPECYMPSVESCPNLVVQAQCPPGCTPGHVVQVAGGGYLCNVRFPATAVPGEASVAEIFGYAVAPVDVFASGVAFFILLAQAPPWHQALVASRGFAYVYQYGVQALLTNWKKPLSPEGMELLTGMLHSYPTARWTLKRCL</sequence>
<accession>A0A813GYA8</accession>
<dbReference type="PANTHER" id="PTHR24345">
    <property type="entry name" value="SERINE/THREONINE-PROTEIN KINASE PLK"/>
    <property type="match status" value="1"/>
</dbReference>
<protein>
    <recommendedName>
        <fullName evidence="7">Protein kinase domain-containing protein</fullName>
    </recommendedName>
</protein>
<keyword evidence="2" id="KW-0808">Transferase</keyword>
<feature type="domain" description="Protein kinase" evidence="7">
    <location>
        <begin position="151"/>
        <end position="500"/>
    </location>
</feature>
<dbReference type="PROSITE" id="PS50011">
    <property type="entry name" value="PROTEIN_KINASE_DOM"/>
    <property type="match status" value="1"/>
</dbReference>
<dbReference type="GO" id="GO:0005524">
    <property type="term" value="F:ATP binding"/>
    <property type="evidence" value="ECO:0007669"/>
    <property type="project" value="UniProtKB-KW"/>
</dbReference>
<dbReference type="PROSITE" id="PS00109">
    <property type="entry name" value="PROTEIN_KINASE_TYR"/>
    <property type="match status" value="1"/>
</dbReference>
<evidence type="ECO:0000256" key="3">
    <source>
        <dbReference type="ARBA" id="ARBA00022741"/>
    </source>
</evidence>
<dbReference type="EMBL" id="CAJNNV010029835">
    <property type="protein sequence ID" value="CAE8630267.1"/>
    <property type="molecule type" value="Genomic_DNA"/>
</dbReference>
<gene>
    <name evidence="8" type="ORF">PGLA1383_LOCUS46656</name>
</gene>
<evidence type="ECO:0000313" key="8">
    <source>
        <dbReference type="EMBL" id="CAE8630267.1"/>
    </source>
</evidence>
<dbReference type="AlphaFoldDB" id="A0A813GYA8"/>
<dbReference type="CDD" id="cd00180">
    <property type="entry name" value="PKc"/>
    <property type="match status" value="1"/>
</dbReference>
<proteinExistence type="predicted"/>
<feature type="compositionally biased region" description="Low complexity" evidence="6">
    <location>
        <begin position="16"/>
        <end position="41"/>
    </location>
</feature>
<evidence type="ECO:0000256" key="1">
    <source>
        <dbReference type="ARBA" id="ARBA00022527"/>
    </source>
</evidence>
<keyword evidence="5" id="KW-0067">ATP-binding</keyword>
<dbReference type="InterPro" id="IPR000719">
    <property type="entry name" value="Prot_kinase_dom"/>
</dbReference>
<dbReference type="PANTHER" id="PTHR24345:SF91">
    <property type="entry name" value="SERINE_THREONINE-PROTEIN KINASE PLK4"/>
    <property type="match status" value="1"/>
</dbReference>
<keyword evidence="9" id="KW-1185">Reference proteome</keyword>
<organism evidence="8 9">
    <name type="scientific">Polarella glacialis</name>
    <name type="common">Dinoflagellate</name>
    <dbReference type="NCBI Taxonomy" id="89957"/>
    <lineage>
        <taxon>Eukaryota</taxon>
        <taxon>Sar</taxon>
        <taxon>Alveolata</taxon>
        <taxon>Dinophyceae</taxon>
        <taxon>Suessiales</taxon>
        <taxon>Suessiaceae</taxon>
        <taxon>Polarella</taxon>
    </lineage>
</organism>
<feature type="region of interest" description="Disordered" evidence="6">
    <location>
        <begin position="1"/>
        <end position="137"/>
    </location>
</feature>
<keyword evidence="4" id="KW-0418">Kinase</keyword>
<name>A0A813GYA8_POLGL</name>
<dbReference type="GO" id="GO:0004674">
    <property type="term" value="F:protein serine/threonine kinase activity"/>
    <property type="evidence" value="ECO:0007669"/>
    <property type="project" value="UniProtKB-KW"/>
</dbReference>
<evidence type="ECO:0000256" key="5">
    <source>
        <dbReference type="ARBA" id="ARBA00022840"/>
    </source>
</evidence>
<keyword evidence="3" id="KW-0547">Nucleotide-binding</keyword>
<reference evidence="8" key="1">
    <citation type="submission" date="2021-02" db="EMBL/GenBank/DDBJ databases">
        <authorList>
            <person name="Dougan E. K."/>
            <person name="Rhodes N."/>
            <person name="Thang M."/>
            <person name="Chan C."/>
        </authorList>
    </citation>
    <scope>NUCLEOTIDE SEQUENCE</scope>
</reference>
<dbReference type="Pfam" id="PF00069">
    <property type="entry name" value="Pkinase"/>
    <property type="match status" value="1"/>
</dbReference>
<evidence type="ECO:0000256" key="4">
    <source>
        <dbReference type="ARBA" id="ARBA00022777"/>
    </source>
</evidence>
<evidence type="ECO:0000313" key="9">
    <source>
        <dbReference type="Proteomes" id="UP000654075"/>
    </source>
</evidence>
<dbReference type="SUPFAM" id="SSF56112">
    <property type="entry name" value="Protein kinase-like (PK-like)"/>
    <property type="match status" value="1"/>
</dbReference>
<dbReference type="Gene3D" id="1.10.510.10">
    <property type="entry name" value="Transferase(Phosphotransferase) domain 1"/>
    <property type="match status" value="1"/>
</dbReference>
<dbReference type="OrthoDB" id="410435at2759"/>
<dbReference type="InterPro" id="IPR011009">
    <property type="entry name" value="Kinase-like_dom_sf"/>
</dbReference>
<dbReference type="Proteomes" id="UP000654075">
    <property type="component" value="Unassembled WGS sequence"/>
</dbReference>
<evidence type="ECO:0000259" key="7">
    <source>
        <dbReference type="PROSITE" id="PS50011"/>
    </source>
</evidence>
<evidence type="ECO:0000256" key="6">
    <source>
        <dbReference type="SAM" id="MobiDB-lite"/>
    </source>
</evidence>
<evidence type="ECO:0000256" key="2">
    <source>
        <dbReference type="ARBA" id="ARBA00022679"/>
    </source>
</evidence>
<keyword evidence="1" id="KW-0723">Serine/threonine-protein kinase</keyword>
<dbReference type="GO" id="GO:0005634">
    <property type="term" value="C:nucleus"/>
    <property type="evidence" value="ECO:0007669"/>
    <property type="project" value="TreeGrafter"/>
</dbReference>
<comment type="caution">
    <text evidence="8">The sequence shown here is derived from an EMBL/GenBank/DDBJ whole genome shotgun (WGS) entry which is preliminary data.</text>
</comment>
<dbReference type="InterPro" id="IPR008266">
    <property type="entry name" value="Tyr_kinase_AS"/>
</dbReference>
<feature type="non-terminal residue" evidence="8">
    <location>
        <position position="500"/>
    </location>
</feature>
<feature type="compositionally biased region" description="Low complexity" evidence="6">
    <location>
        <begin position="94"/>
        <end position="108"/>
    </location>
</feature>
<feature type="compositionally biased region" description="Polar residues" evidence="6">
    <location>
        <begin position="48"/>
        <end position="59"/>
    </location>
</feature>